<evidence type="ECO:0000313" key="3">
    <source>
        <dbReference type="Proteomes" id="UP001432322"/>
    </source>
</evidence>
<gene>
    <name evidence="2" type="ORF">PFISCL1PPCAC_27423</name>
</gene>
<feature type="transmembrane region" description="Helical" evidence="1">
    <location>
        <begin position="180"/>
        <end position="204"/>
    </location>
</feature>
<dbReference type="EMBL" id="BTSY01000007">
    <property type="protein sequence ID" value="GMT36126.1"/>
    <property type="molecule type" value="Genomic_DNA"/>
</dbReference>
<feature type="transmembrane region" description="Helical" evidence="1">
    <location>
        <begin position="76"/>
        <end position="100"/>
    </location>
</feature>
<sequence length="252" mass="27811">QISSTASSTMNRGGLGASLLSVRSSIQSSIRSVGIFLVSVFTHLPLPLMSPFLSLSSPTTHTDHRCCLGCVSLRDAIPLICVAQFILLAMASVIVLDLYLSDGNLFYTRTLEGKGAKVARSFVGIVSVSFFMHFLTVLAWKYGRSRLYLVHAIWKLFLVGILSFLLVQVIYGMHVSPPTILFASGCVLCTFFAIVIVLELWWAFVMVDAAFFEGFYYRRPSSRGENDDESTNYRLDSKHGVVPVVTVDCVSE</sequence>
<protein>
    <recommendedName>
        <fullName evidence="4">Transmembrane protein</fullName>
    </recommendedName>
</protein>
<feature type="transmembrane region" description="Helical" evidence="1">
    <location>
        <begin position="33"/>
        <end position="56"/>
    </location>
</feature>
<proteinExistence type="predicted"/>
<dbReference type="Proteomes" id="UP001432322">
    <property type="component" value="Unassembled WGS sequence"/>
</dbReference>
<comment type="caution">
    <text evidence="2">The sequence shown here is derived from an EMBL/GenBank/DDBJ whole genome shotgun (WGS) entry which is preliminary data.</text>
</comment>
<feature type="transmembrane region" description="Helical" evidence="1">
    <location>
        <begin position="121"/>
        <end position="140"/>
    </location>
</feature>
<keyword evidence="1" id="KW-0812">Transmembrane</keyword>
<evidence type="ECO:0000313" key="2">
    <source>
        <dbReference type="EMBL" id="GMT36126.1"/>
    </source>
</evidence>
<accession>A0AAV5WY91</accession>
<organism evidence="2 3">
    <name type="scientific">Pristionchus fissidentatus</name>
    <dbReference type="NCBI Taxonomy" id="1538716"/>
    <lineage>
        <taxon>Eukaryota</taxon>
        <taxon>Metazoa</taxon>
        <taxon>Ecdysozoa</taxon>
        <taxon>Nematoda</taxon>
        <taxon>Chromadorea</taxon>
        <taxon>Rhabditida</taxon>
        <taxon>Rhabditina</taxon>
        <taxon>Diplogasteromorpha</taxon>
        <taxon>Diplogasteroidea</taxon>
        <taxon>Neodiplogasteridae</taxon>
        <taxon>Pristionchus</taxon>
    </lineage>
</organism>
<evidence type="ECO:0000256" key="1">
    <source>
        <dbReference type="SAM" id="Phobius"/>
    </source>
</evidence>
<dbReference type="AlphaFoldDB" id="A0AAV5WY91"/>
<reference evidence="2" key="1">
    <citation type="submission" date="2023-10" db="EMBL/GenBank/DDBJ databases">
        <title>Genome assembly of Pristionchus species.</title>
        <authorList>
            <person name="Yoshida K."/>
            <person name="Sommer R.J."/>
        </authorList>
    </citation>
    <scope>NUCLEOTIDE SEQUENCE</scope>
    <source>
        <strain evidence="2">RS5133</strain>
    </source>
</reference>
<feature type="transmembrane region" description="Helical" evidence="1">
    <location>
        <begin position="152"/>
        <end position="173"/>
    </location>
</feature>
<feature type="non-terminal residue" evidence="2">
    <location>
        <position position="1"/>
    </location>
</feature>
<evidence type="ECO:0008006" key="4">
    <source>
        <dbReference type="Google" id="ProtNLM"/>
    </source>
</evidence>
<keyword evidence="1" id="KW-0472">Membrane</keyword>
<name>A0AAV5WY91_9BILA</name>
<keyword evidence="3" id="KW-1185">Reference proteome</keyword>
<keyword evidence="1" id="KW-1133">Transmembrane helix</keyword>